<dbReference type="GeneID" id="94017232"/>
<reference evidence="1" key="1">
    <citation type="submission" date="2008-02" db="EMBL/GenBank/DDBJ databases">
        <authorList>
            <person name="Fulton L."/>
            <person name="Clifton S."/>
            <person name="Fulton B."/>
            <person name="Xu J."/>
            <person name="Minx P."/>
            <person name="Pepin K.H."/>
            <person name="Johnson M."/>
            <person name="Thiruvilangam P."/>
            <person name="Bhonagiri V."/>
            <person name="Nash W.E."/>
            <person name="Mardis E.R."/>
            <person name="Wilson R.K."/>
        </authorList>
    </citation>
    <scope>NUCLEOTIDE SEQUENCE [LARGE SCALE GENOMIC DNA]</scope>
    <source>
        <strain evidence="1">DSM 1552</strain>
    </source>
</reference>
<dbReference type="HOGENOM" id="CLU_3287623_0_0_9"/>
<proteinExistence type="predicted"/>
<dbReference type="AlphaFoldDB" id="B1C2M4"/>
<evidence type="ECO:0000313" key="1">
    <source>
        <dbReference type="EMBL" id="EDS74709.1"/>
    </source>
</evidence>
<dbReference type="Proteomes" id="UP000004910">
    <property type="component" value="Unassembled WGS sequence"/>
</dbReference>
<dbReference type="RefSeq" id="WP_004610001.1">
    <property type="nucleotide sequence ID" value="NZ_CP102275.1"/>
</dbReference>
<keyword evidence="2" id="KW-1185">Reference proteome</keyword>
<sequence length="40" mass="4708">MEQFKSEKSLKDKLLYTENKVMLEKNQKVGQQIIILKIGL</sequence>
<name>B1C2M4_9FIRM</name>
<gene>
    <name evidence="1" type="ORF">CLOSPI_01486</name>
</gene>
<reference evidence="1" key="2">
    <citation type="submission" date="2014-06" db="EMBL/GenBank/DDBJ databases">
        <title>Draft genome sequence of Clostridium spiroforme (DSM 1552).</title>
        <authorList>
            <person name="Sudarsanam P."/>
            <person name="Ley R."/>
            <person name="Guruge J."/>
            <person name="Turnbaugh P.J."/>
            <person name="Mahowald M."/>
            <person name="Liep D."/>
            <person name="Gordon J."/>
        </authorList>
    </citation>
    <scope>NUCLEOTIDE SEQUENCE</scope>
    <source>
        <strain evidence="1">DSM 1552</strain>
    </source>
</reference>
<evidence type="ECO:0000313" key="2">
    <source>
        <dbReference type="Proteomes" id="UP000004910"/>
    </source>
</evidence>
<comment type="caution">
    <text evidence="1">The sequence shown here is derived from an EMBL/GenBank/DDBJ whole genome shotgun (WGS) entry which is preliminary data.</text>
</comment>
<dbReference type="STRING" id="428126.CLOSPI_01486"/>
<dbReference type="EMBL" id="ABIK02000010">
    <property type="protein sequence ID" value="EDS74709.1"/>
    <property type="molecule type" value="Genomic_DNA"/>
</dbReference>
<protein>
    <submittedName>
        <fullName evidence="1">Uncharacterized protein</fullName>
    </submittedName>
</protein>
<accession>B1C2M4</accession>
<organism evidence="1 2">
    <name type="scientific">Thomasclavelia spiroformis DSM 1552</name>
    <dbReference type="NCBI Taxonomy" id="428126"/>
    <lineage>
        <taxon>Bacteria</taxon>
        <taxon>Bacillati</taxon>
        <taxon>Bacillota</taxon>
        <taxon>Erysipelotrichia</taxon>
        <taxon>Erysipelotrichales</taxon>
        <taxon>Coprobacillaceae</taxon>
        <taxon>Thomasclavelia</taxon>
    </lineage>
</organism>